<dbReference type="AlphaFoldDB" id="G7Y6W3"/>
<proteinExistence type="predicted"/>
<dbReference type="Proteomes" id="UP000008909">
    <property type="component" value="Unassembled WGS sequence"/>
</dbReference>
<sequence>MFKRVGVQLPGSLHEPQIIRHVMLMRICSRLKAVHTDFAHQDTRGYCDNYAFATAIRLDFDCTRNTECTRSVSFVNSWIPVSTSVIQPFSGYTDILAVPTLPDPNRKSGGMYATDTGHSPFLATSPVKHRKRHEDHILEELEVRDIARLPKPRQEPSRRRGWVPTIDLPVANSCTPSDASTACDIGAQQPEDVSDHPSAEAIAQANIIIILVFSLKNRSHAVQ</sequence>
<protein>
    <submittedName>
        <fullName evidence="1">Uncharacterized protein</fullName>
    </submittedName>
</protein>
<keyword evidence="2" id="KW-1185">Reference proteome</keyword>
<reference evidence="1" key="1">
    <citation type="journal article" date="2011" name="Genome Biol.">
        <title>The draft genome of the carcinogenic human liver fluke Clonorchis sinensis.</title>
        <authorList>
            <person name="Wang X."/>
            <person name="Chen W."/>
            <person name="Huang Y."/>
            <person name="Sun J."/>
            <person name="Men J."/>
            <person name="Liu H."/>
            <person name="Luo F."/>
            <person name="Guo L."/>
            <person name="Lv X."/>
            <person name="Deng C."/>
            <person name="Zhou C."/>
            <person name="Fan Y."/>
            <person name="Li X."/>
            <person name="Huang L."/>
            <person name="Hu Y."/>
            <person name="Liang C."/>
            <person name="Hu X."/>
            <person name="Xu J."/>
            <person name="Yu X."/>
        </authorList>
    </citation>
    <scope>NUCLEOTIDE SEQUENCE [LARGE SCALE GENOMIC DNA]</scope>
    <source>
        <strain evidence="1">Henan</strain>
    </source>
</reference>
<gene>
    <name evidence="1" type="ORF">CLF_101928</name>
</gene>
<accession>G7Y6W3</accession>
<dbReference type="EMBL" id="DF142904">
    <property type="protein sequence ID" value="GAA48698.1"/>
    <property type="molecule type" value="Genomic_DNA"/>
</dbReference>
<name>G7Y6W3_CLOSI</name>
<evidence type="ECO:0000313" key="2">
    <source>
        <dbReference type="Proteomes" id="UP000008909"/>
    </source>
</evidence>
<reference key="2">
    <citation type="submission" date="2011-10" db="EMBL/GenBank/DDBJ databases">
        <title>The genome and transcriptome sequence of Clonorchis sinensis provide insights into the carcinogenic liver fluke.</title>
        <authorList>
            <person name="Wang X."/>
            <person name="Huang Y."/>
            <person name="Chen W."/>
            <person name="Liu H."/>
            <person name="Guo L."/>
            <person name="Chen Y."/>
            <person name="Luo F."/>
            <person name="Zhou W."/>
            <person name="Sun J."/>
            <person name="Mao Q."/>
            <person name="Liang P."/>
            <person name="Zhou C."/>
            <person name="Tian Y."/>
            <person name="Men J."/>
            <person name="Lv X."/>
            <person name="Huang L."/>
            <person name="Zhou J."/>
            <person name="Hu Y."/>
            <person name="Li R."/>
            <person name="Zhang F."/>
            <person name="Lei H."/>
            <person name="Li X."/>
            <person name="Hu X."/>
            <person name="Liang C."/>
            <person name="Xu J."/>
            <person name="Wu Z."/>
            <person name="Yu X."/>
        </authorList>
    </citation>
    <scope>NUCLEOTIDE SEQUENCE</scope>
    <source>
        <strain>Henan</strain>
    </source>
</reference>
<organism evidence="1 2">
    <name type="scientific">Clonorchis sinensis</name>
    <name type="common">Chinese liver fluke</name>
    <dbReference type="NCBI Taxonomy" id="79923"/>
    <lineage>
        <taxon>Eukaryota</taxon>
        <taxon>Metazoa</taxon>
        <taxon>Spiralia</taxon>
        <taxon>Lophotrochozoa</taxon>
        <taxon>Platyhelminthes</taxon>
        <taxon>Trematoda</taxon>
        <taxon>Digenea</taxon>
        <taxon>Opisthorchiida</taxon>
        <taxon>Opisthorchiata</taxon>
        <taxon>Opisthorchiidae</taxon>
        <taxon>Clonorchis</taxon>
    </lineage>
</organism>
<evidence type="ECO:0000313" key="1">
    <source>
        <dbReference type="EMBL" id="GAA48698.1"/>
    </source>
</evidence>